<dbReference type="EMBL" id="KZ679262">
    <property type="protein sequence ID" value="PTB40537.1"/>
    <property type="molecule type" value="Genomic_DNA"/>
</dbReference>
<reference evidence="1 2" key="1">
    <citation type="submission" date="2016-07" db="EMBL/GenBank/DDBJ databases">
        <title>Multiple horizontal gene transfer events from other fungi enriched the ability of initially mycotrophic Trichoderma (Ascomycota) to feed on dead plant biomass.</title>
        <authorList>
            <consortium name="DOE Joint Genome Institute"/>
            <person name="Aerts A."/>
            <person name="Atanasova L."/>
            <person name="Chenthamara K."/>
            <person name="Zhang J."/>
            <person name="Grujic M."/>
            <person name="Henrissat B."/>
            <person name="Kuo A."/>
            <person name="Salamov A."/>
            <person name="Lipzen A."/>
            <person name="Labutti K."/>
            <person name="Barry K."/>
            <person name="Miao Y."/>
            <person name="Rahimi M.J."/>
            <person name="Shen Q."/>
            <person name="Grigoriev I.V."/>
            <person name="Kubicek C.P."/>
            <person name="Druzhinina I.S."/>
        </authorList>
    </citation>
    <scope>NUCLEOTIDE SEQUENCE [LARGE SCALE GENOMIC DNA]</scope>
    <source>
        <strain evidence="1 2">CBS 433.97</strain>
    </source>
</reference>
<organism evidence="1 2">
    <name type="scientific">Trichoderma asperellum (strain ATCC 204424 / CBS 433.97 / NBRC 101777)</name>
    <dbReference type="NCBI Taxonomy" id="1042311"/>
    <lineage>
        <taxon>Eukaryota</taxon>
        <taxon>Fungi</taxon>
        <taxon>Dikarya</taxon>
        <taxon>Ascomycota</taxon>
        <taxon>Pezizomycotina</taxon>
        <taxon>Sordariomycetes</taxon>
        <taxon>Hypocreomycetidae</taxon>
        <taxon>Hypocreales</taxon>
        <taxon>Hypocreaceae</taxon>
        <taxon>Trichoderma</taxon>
    </lineage>
</organism>
<evidence type="ECO:0000313" key="1">
    <source>
        <dbReference type="EMBL" id="PTB40537.1"/>
    </source>
</evidence>
<name>A0A2T3Z6T7_TRIA4</name>
<keyword evidence="2" id="KW-1185">Reference proteome</keyword>
<dbReference type="AlphaFoldDB" id="A0A2T3Z6T7"/>
<gene>
    <name evidence="1" type="ORF">M441DRAFT_407723</name>
</gene>
<protein>
    <submittedName>
        <fullName evidence="1">Uncharacterized protein</fullName>
    </submittedName>
</protein>
<dbReference type="Proteomes" id="UP000240493">
    <property type="component" value="Unassembled WGS sequence"/>
</dbReference>
<sequence length="173" mass="18368">MKNLCVWIGGEGSGRTNNIKILWAVALTSAAANRRLGARIGPPSSKPRAGASGASARGSSFEAALAKQQYDVYALYKAGHRRSAAASAVPMMLYCTYCTIWQHALSSATSAPVKAAGAKGSRIFCCCAVLSCLFAMGQYRRHSVCAGWSSRICPTSIANMLQPRSDVVYPHCM</sequence>
<accession>A0A2T3Z6T7</accession>
<proteinExistence type="predicted"/>
<evidence type="ECO:0000313" key="2">
    <source>
        <dbReference type="Proteomes" id="UP000240493"/>
    </source>
</evidence>